<feature type="transmembrane region" description="Helical" evidence="1">
    <location>
        <begin position="44"/>
        <end position="66"/>
    </location>
</feature>
<evidence type="ECO:0000256" key="1">
    <source>
        <dbReference type="SAM" id="Phobius"/>
    </source>
</evidence>
<dbReference type="EMBL" id="SOBK01000019">
    <property type="protein sequence ID" value="TDT81978.1"/>
    <property type="molecule type" value="Genomic_DNA"/>
</dbReference>
<keyword evidence="1" id="KW-1133">Transmembrane helix</keyword>
<reference evidence="3 5" key="2">
    <citation type="submission" date="2019-03" db="EMBL/GenBank/DDBJ databases">
        <title>Genomic Encyclopedia of Type Strains, Phase IV (KMG-IV): sequencing the most valuable type-strain genomes for metagenomic binning, comparative biology and taxonomic classification.</title>
        <authorList>
            <person name="Goeker M."/>
        </authorList>
    </citation>
    <scope>NUCLEOTIDE SEQUENCE [LARGE SCALE GENOMIC DNA]</scope>
    <source>
        <strain evidence="3 5">DSM 101483</strain>
    </source>
</reference>
<reference evidence="2 4" key="1">
    <citation type="journal article" date="2016" name="Front. Microbiol.">
        <title>Genome Sequence of the Piezophilic, Mesophilic Sulfate-Reducing Bacterium Desulfovibrio indicus J2T.</title>
        <authorList>
            <person name="Cao J."/>
            <person name="Maignien L."/>
            <person name="Shao Z."/>
            <person name="Alain K."/>
            <person name="Jebbar M."/>
        </authorList>
    </citation>
    <scope>NUCLEOTIDE SEQUENCE [LARGE SCALE GENOMIC DNA]</scope>
    <source>
        <strain evidence="2 4">J2</strain>
    </source>
</reference>
<organism evidence="3 5">
    <name type="scientific">Pseudodesulfovibrio indicus</name>
    <dbReference type="NCBI Taxonomy" id="1716143"/>
    <lineage>
        <taxon>Bacteria</taxon>
        <taxon>Pseudomonadati</taxon>
        <taxon>Thermodesulfobacteriota</taxon>
        <taxon>Desulfovibrionia</taxon>
        <taxon>Desulfovibrionales</taxon>
        <taxon>Desulfovibrionaceae</taxon>
    </lineage>
</organism>
<name>A0A126QKL2_9BACT</name>
<protein>
    <recommendedName>
        <fullName evidence="6">Toxin CptA</fullName>
    </recommendedName>
</protein>
<keyword evidence="1" id="KW-0472">Membrane</keyword>
<proteinExistence type="predicted"/>
<dbReference type="AlphaFoldDB" id="A0A126QKL2"/>
<accession>A0A126QKL2</accession>
<evidence type="ECO:0000313" key="5">
    <source>
        <dbReference type="Proteomes" id="UP000295506"/>
    </source>
</evidence>
<keyword evidence="1" id="KW-0812">Transmembrane</keyword>
<feature type="transmembrane region" description="Helical" evidence="1">
    <location>
        <begin position="21"/>
        <end position="38"/>
    </location>
</feature>
<evidence type="ECO:0008006" key="6">
    <source>
        <dbReference type="Google" id="ProtNLM"/>
    </source>
</evidence>
<sequence>MAEEFLHNSGFTITKFYVEKLLFILWAAIAAVFCYHDYIDNDPFWMVCLLIGVVALFISDAHVMAIGRDGTRLTLHHLWRQSSLELTTARILWRSGGGNWLIRKPGVEALVAMGKWPWQLYFVYCDQKNNLSAMLDKYQTH</sequence>
<evidence type="ECO:0000313" key="4">
    <source>
        <dbReference type="Proteomes" id="UP000055611"/>
    </source>
</evidence>
<evidence type="ECO:0000313" key="3">
    <source>
        <dbReference type="EMBL" id="TDT81978.1"/>
    </source>
</evidence>
<dbReference type="Proteomes" id="UP000055611">
    <property type="component" value="Chromosome"/>
</dbReference>
<dbReference type="Proteomes" id="UP000295506">
    <property type="component" value="Unassembled WGS sequence"/>
</dbReference>
<gene>
    <name evidence="2" type="ORF">AWY79_03990</name>
    <name evidence="3" type="ORF">EDC59_11929</name>
</gene>
<dbReference type="RefSeq" id="WP_066800613.1">
    <property type="nucleotide sequence ID" value="NZ_CP014206.1"/>
</dbReference>
<dbReference type="KEGG" id="dej:AWY79_03990"/>
<dbReference type="EMBL" id="CP014206">
    <property type="protein sequence ID" value="AMK10336.1"/>
    <property type="molecule type" value="Genomic_DNA"/>
</dbReference>
<keyword evidence="4" id="KW-1185">Reference proteome</keyword>
<evidence type="ECO:0000313" key="2">
    <source>
        <dbReference type="EMBL" id="AMK10336.1"/>
    </source>
</evidence>